<dbReference type="Proteomes" id="UP000216024">
    <property type="component" value="Unassembled WGS sequence"/>
</dbReference>
<reference evidence="1 2" key="1">
    <citation type="submission" date="2017-06" db="EMBL/GenBank/DDBJ databases">
        <title>Draft genome sequence of anaerobic fermentative bacterium Anaeromicrobium sediminis DY2726D isolated from West Pacific Ocean sediments.</title>
        <authorList>
            <person name="Zeng X."/>
        </authorList>
    </citation>
    <scope>NUCLEOTIDE SEQUENCE [LARGE SCALE GENOMIC DNA]</scope>
    <source>
        <strain evidence="1 2">DY2726D</strain>
    </source>
</reference>
<sequence length="234" mass="27000">MTNTFNIILGKDKYILLMSEDRNNNKTNIQLKKNHDDRPVTLYYTSLNYVGVKIYNKVWNVTNDHVVVFYSEPEGNGEFISYDVLGIKEKVPRILIGEKALFQGTVFFYDTRLIRGVGNKFKVWSMDHNKFAFKPFIIPPYPNAHIIRYGIDSKGNVYVHPYNESIKIGSIVQLLKKDLNNYTDRTLISSIPPNCVKYMRAGLFKVNSKGSAKITIIPQGYDLDRSKDINLNIY</sequence>
<dbReference type="EMBL" id="NIBG01000002">
    <property type="protein sequence ID" value="PAB60697.1"/>
    <property type="molecule type" value="Genomic_DNA"/>
</dbReference>
<dbReference type="OrthoDB" id="565380at2"/>
<comment type="caution">
    <text evidence="1">The sequence shown here is derived from an EMBL/GenBank/DDBJ whole genome shotgun (WGS) entry which is preliminary data.</text>
</comment>
<name>A0A267MMN6_9FIRM</name>
<dbReference type="AlphaFoldDB" id="A0A267MMN6"/>
<proteinExistence type="predicted"/>
<keyword evidence="2" id="KW-1185">Reference proteome</keyword>
<protein>
    <submittedName>
        <fullName evidence="1">Uncharacterized protein</fullName>
    </submittedName>
</protein>
<dbReference type="RefSeq" id="WP_095131183.1">
    <property type="nucleotide sequence ID" value="NZ_NIBG01000002.1"/>
</dbReference>
<evidence type="ECO:0000313" key="1">
    <source>
        <dbReference type="EMBL" id="PAB60697.1"/>
    </source>
</evidence>
<gene>
    <name evidence="1" type="ORF">CCE28_03930</name>
</gene>
<evidence type="ECO:0000313" key="2">
    <source>
        <dbReference type="Proteomes" id="UP000216024"/>
    </source>
</evidence>
<organism evidence="1 2">
    <name type="scientific">Anaeromicrobium sediminis</name>
    <dbReference type="NCBI Taxonomy" id="1478221"/>
    <lineage>
        <taxon>Bacteria</taxon>
        <taxon>Bacillati</taxon>
        <taxon>Bacillota</taxon>
        <taxon>Clostridia</taxon>
        <taxon>Peptostreptococcales</taxon>
        <taxon>Thermotaleaceae</taxon>
        <taxon>Anaeromicrobium</taxon>
    </lineage>
</organism>
<accession>A0A267MMN6</accession>